<dbReference type="Proteomes" id="UP000238034">
    <property type="component" value="Unassembled WGS sequence"/>
</dbReference>
<sequence length="709" mass="79320">MKYFLQKSSFICCLIFVCFGADVYAQSPSRSKAFKAGESAFLSYKYIDAISHLNKVLAADSGDIAAVEMLAYSYRQTKKYDQALHWYEKLSKHQPLKAEWALYYAEALAVDQQYEKSESWYRTYMRMMPSDRRASAFSRANPGAFSKDASFWKVSLTDLNTSASEYSPAFYKGGLLFASNRMTDRPVKRVFPWDRTPFTSLYYIRKLGDIKNANDHPIGSAIRGRNSIARSNDDDTAPTANDTKTLGQYDPSVTGDSSGLGQILNRGVQLLHGNVNSKYHEGPAAAFPDGSIIFTRNNYFKGKSGVSERGVNKLKLYLATGNSLSVISEFPYNNDEYSVGHPALTADGNILVFASDMPGGFGGTDLYYSVRSGVQWTRPINMGKQINTEGNEQFPSLSADGSLFFSSTGHPGLGGLDVFEVPLTNMRAARAPVNLGAPINSSRDDFGFIRAEDGKSGFFSSNRAGNDDIYKFEQASYRVIFAGQVTDGRTRIPLGGSRILLRTLDCVDTVMTNGRGEFRLDMRKETDYEITAQKLGYVSQLVFKTSIGIDRDSVVRTDMQLFKTESLQQYVISNCDSLKRVFAVENIFYDLDRDEIRPDARRALDHLASLMRRHPEMSVITSSHCDSRASEDYNRNLSLRRGNAAKNYLVARGINGSRIKVEYYGKTRLLNRCYDGVICSEADQQLNRRTEFDVILQGVNLSQLNCEEL</sequence>
<evidence type="ECO:0000259" key="7">
    <source>
        <dbReference type="PROSITE" id="PS51123"/>
    </source>
</evidence>
<evidence type="ECO:0000256" key="5">
    <source>
        <dbReference type="SAM" id="MobiDB-lite"/>
    </source>
</evidence>
<evidence type="ECO:0000313" key="8">
    <source>
        <dbReference type="EMBL" id="PRY52350.1"/>
    </source>
</evidence>
<evidence type="ECO:0000313" key="9">
    <source>
        <dbReference type="Proteomes" id="UP000238034"/>
    </source>
</evidence>
<evidence type="ECO:0000256" key="2">
    <source>
        <dbReference type="ARBA" id="ARBA00023136"/>
    </source>
</evidence>
<dbReference type="GO" id="GO:0009279">
    <property type="term" value="C:cell outer membrane"/>
    <property type="evidence" value="ECO:0007669"/>
    <property type="project" value="UniProtKB-SubCell"/>
</dbReference>
<accession>A0A2T0U354</accession>
<protein>
    <submittedName>
        <fullName evidence="8">WD40 repeat protein</fullName>
    </submittedName>
</protein>
<comment type="caution">
    <text evidence="8">The sequence shown here is derived from an EMBL/GenBank/DDBJ whole genome shotgun (WGS) entry which is preliminary data.</text>
</comment>
<gene>
    <name evidence="8" type="ORF">B0I27_106110</name>
</gene>
<feature type="signal peptide" evidence="6">
    <location>
        <begin position="1"/>
        <end position="20"/>
    </location>
</feature>
<dbReference type="PANTHER" id="PTHR30329">
    <property type="entry name" value="STATOR ELEMENT OF FLAGELLAR MOTOR COMPLEX"/>
    <property type="match status" value="1"/>
</dbReference>
<dbReference type="InterPro" id="IPR036737">
    <property type="entry name" value="OmpA-like_sf"/>
</dbReference>
<feature type="domain" description="OmpA-like" evidence="7">
    <location>
        <begin position="576"/>
        <end position="698"/>
    </location>
</feature>
<keyword evidence="3" id="KW-0998">Cell outer membrane</keyword>
<dbReference type="InterPro" id="IPR011042">
    <property type="entry name" value="6-blade_b-propeller_TolB-like"/>
</dbReference>
<keyword evidence="9" id="KW-1185">Reference proteome</keyword>
<dbReference type="InterPro" id="IPR006665">
    <property type="entry name" value="OmpA-like"/>
</dbReference>
<feature type="region of interest" description="Disordered" evidence="5">
    <location>
        <begin position="221"/>
        <end position="258"/>
    </location>
</feature>
<comment type="subcellular location">
    <subcellularLocation>
        <location evidence="1">Cell outer membrane</location>
    </subcellularLocation>
</comment>
<dbReference type="Gene3D" id="1.25.40.10">
    <property type="entry name" value="Tetratricopeptide repeat domain"/>
    <property type="match status" value="1"/>
</dbReference>
<feature type="chain" id="PRO_5015536193" evidence="6">
    <location>
        <begin position="21"/>
        <end position="709"/>
    </location>
</feature>
<dbReference type="PROSITE" id="PS51123">
    <property type="entry name" value="OMPA_2"/>
    <property type="match status" value="1"/>
</dbReference>
<proteinExistence type="predicted"/>
<dbReference type="InterPro" id="IPR011659">
    <property type="entry name" value="WD40"/>
</dbReference>
<dbReference type="RefSeq" id="WP_106293397.1">
    <property type="nucleotide sequence ID" value="NZ_PVTH01000006.1"/>
</dbReference>
<dbReference type="SUPFAM" id="SSF103088">
    <property type="entry name" value="OmpA-like"/>
    <property type="match status" value="1"/>
</dbReference>
<dbReference type="Pfam" id="PF07676">
    <property type="entry name" value="PD40"/>
    <property type="match status" value="3"/>
</dbReference>
<dbReference type="Gene3D" id="3.30.1330.60">
    <property type="entry name" value="OmpA-like domain"/>
    <property type="match status" value="1"/>
</dbReference>
<dbReference type="Gene3D" id="2.120.10.30">
    <property type="entry name" value="TolB, C-terminal domain"/>
    <property type="match status" value="1"/>
</dbReference>
<keyword evidence="2 4" id="KW-0472">Membrane</keyword>
<evidence type="ECO:0000256" key="6">
    <source>
        <dbReference type="SAM" id="SignalP"/>
    </source>
</evidence>
<dbReference type="CDD" id="cd07185">
    <property type="entry name" value="OmpA_C-like"/>
    <property type="match status" value="1"/>
</dbReference>
<dbReference type="EMBL" id="PVTH01000006">
    <property type="protein sequence ID" value="PRY52350.1"/>
    <property type="molecule type" value="Genomic_DNA"/>
</dbReference>
<reference evidence="8 9" key="1">
    <citation type="submission" date="2018-03" db="EMBL/GenBank/DDBJ databases">
        <title>Genomic Encyclopedia of Type Strains, Phase III (KMG-III): the genomes of soil and plant-associated and newly described type strains.</title>
        <authorList>
            <person name="Whitman W."/>
        </authorList>
    </citation>
    <scope>NUCLEOTIDE SEQUENCE [LARGE SCALE GENOMIC DNA]</scope>
    <source>
        <strain evidence="8 9">CGMCC 1.9313</strain>
    </source>
</reference>
<evidence type="ECO:0000256" key="3">
    <source>
        <dbReference type="ARBA" id="ARBA00023237"/>
    </source>
</evidence>
<dbReference type="OrthoDB" id="9809364at2"/>
<keyword evidence="6" id="KW-0732">Signal</keyword>
<dbReference type="InterPro" id="IPR008969">
    <property type="entry name" value="CarboxyPept-like_regulatory"/>
</dbReference>
<dbReference type="AlphaFoldDB" id="A0A2T0U354"/>
<dbReference type="SUPFAM" id="SSF82171">
    <property type="entry name" value="DPP6 N-terminal domain-like"/>
    <property type="match status" value="1"/>
</dbReference>
<evidence type="ECO:0000256" key="4">
    <source>
        <dbReference type="PROSITE-ProRule" id="PRU00473"/>
    </source>
</evidence>
<organism evidence="8 9">
    <name type="scientific">Arcticibacter pallidicorallinus</name>
    <dbReference type="NCBI Taxonomy" id="1259464"/>
    <lineage>
        <taxon>Bacteria</taxon>
        <taxon>Pseudomonadati</taxon>
        <taxon>Bacteroidota</taxon>
        <taxon>Sphingobacteriia</taxon>
        <taxon>Sphingobacteriales</taxon>
        <taxon>Sphingobacteriaceae</taxon>
        <taxon>Arcticibacter</taxon>
    </lineage>
</organism>
<dbReference type="SUPFAM" id="SSF49464">
    <property type="entry name" value="Carboxypeptidase regulatory domain-like"/>
    <property type="match status" value="1"/>
</dbReference>
<name>A0A2T0U354_9SPHI</name>
<dbReference type="Pfam" id="PF00691">
    <property type="entry name" value="OmpA"/>
    <property type="match status" value="1"/>
</dbReference>
<dbReference type="InterPro" id="IPR011990">
    <property type="entry name" value="TPR-like_helical_dom_sf"/>
</dbReference>
<dbReference type="PRINTS" id="PR01021">
    <property type="entry name" value="OMPADOMAIN"/>
</dbReference>
<dbReference type="InterPro" id="IPR050330">
    <property type="entry name" value="Bact_OuterMem_StrucFunc"/>
</dbReference>
<dbReference type="InterPro" id="IPR006664">
    <property type="entry name" value="OMP_bac"/>
</dbReference>
<dbReference type="SUPFAM" id="SSF48452">
    <property type="entry name" value="TPR-like"/>
    <property type="match status" value="1"/>
</dbReference>
<evidence type="ECO:0000256" key="1">
    <source>
        <dbReference type="ARBA" id="ARBA00004442"/>
    </source>
</evidence>
<dbReference type="PANTHER" id="PTHR30329:SF21">
    <property type="entry name" value="LIPOPROTEIN YIAD-RELATED"/>
    <property type="match status" value="1"/>
</dbReference>